<comment type="caution">
    <text evidence="1">The sequence shown here is derived from an EMBL/GenBank/DDBJ whole genome shotgun (WGS) entry which is preliminary data.</text>
</comment>
<dbReference type="InterPro" id="IPR025082">
    <property type="entry name" value="DUF3964"/>
</dbReference>
<dbReference type="Proteomes" id="UP000219922">
    <property type="component" value="Unassembled WGS sequence"/>
</dbReference>
<dbReference type="Pfam" id="PF13107">
    <property type="entry name" value="DUF3964"/>
    <property type="match status" value="1"/>
</dbReference>
<organism evidence="1 2">
    <name type="scientific">Bacillus cereus</name>
    <dbReference type="NCBI Taxonomy" id="1396"/>
    <lineage>
        <taxon>Bacteria</taxon>
        <taxon>Bacillati</taxon>
        <taxon>Bacillota</taxon>
        <taxon>Bacilli</taxon>
        <taxon>Bacillales</taxon>
        <taxon>Bacillaceae</taxon>
        <taxon>Bacillus</taxon>
        <taxon>Bacillus cereus group</taxon>
    </lineage>
</organism>
<evidence type="ECO:0000313" key="1">
    <source>
        <dbReference type="EMBL" id="PDZ94323.1"/>
    </source>
</evidence>
<dbReference type="RefSeq" id="WP_098007105.1">
    <property type="nucleotide sequence ID" value="NZ_NUJB01000041.1"/>
</dbReference>
<protein>
    <submittedName>
        <fullName evidence="1">Uncharacterized protein</fullName>
    </submittedName>
</protein>
<name>A0A9X6XV68_BACCE</name>
<dbReference type="AlphaFoldDB" id="A0A9X6XV68"/>
<proteinExistence type="predicted"/>
<accession>A0A9X6XV68</accession>
<reference evidence="1 2" key="1">
    <citation type="submission" date="2017-09" db="EMBL/GenBank/DDBJ databases">
        <title>Large-scale bioinformatics analysis of Bacillus genomes uncovers conserved roles of natural products in bacterial physiology.</title>
        <authorList>
            <consortium name="Agbiome Team Llc"/>
            <person name="Bleich R.M."/>
            <person name="Grubbs K.J."/>
            <person name="Santa Maria K.C."/>
            <person name="Allen S.E."/>
            <person name="Farag S."/>
            <person name="Shank E.A."/>
            <person name="Bowers A."/>
        </authorList>
    </citation>
    <scope>NUCLEOTIDE SEQUENCE [LARGE SCALE GENOMIC DNA]</scope>
    <source>
        <strain evidence="1 2">AFS092789</strain>
    </source>
</reference>
<sequence length="116" mass="13709">MNTREEKIYNSDFFKDKQDLAKQLIDFENNGCGFLPNSPNYAFIPPSGIQFGDKQVTLGRIDKYYYFGIETSENVWKYHAFEDEGTCNLFFHDIPDIDEKTLAFWLLQIKRLSEKF</sequence>
<gene>
    <name evidence="1" type="ORF">CON36_34425</name>
</gene>
<evidence type="ECO:0000313" key="2">
    <source>
        <dbReference type="Proteomes" id="UP000219922"/>
    </source>
</evidence>
<dbReference type="EMBL" id="NVMX01000217">
    <property type="protein sequence ID" value="PDZ94323.1"/>
    <property type="molecule type" value="Genomic_DNA"/>
</dbReference>